<proteinExistence type="predicted"/>
<evidence type="ECO:0000313" key="2">
    <source>
        <dbReference type="Proteomes" id="UP001150603"/>
    </source>
</evidence>
<accession>A0ACC1JDX1</accession>
<evidence type="ECO:0000313" key="1">
    <source>
        <dbReference type="EMBL" id="KAJ1948535.1"/>
    </source>
</evidence>
<gene>
    <name evidence="1" type="ORF">FBU59_001549</name>
</gene>
<reference evidence="1" key="1">
    <citation type="submission" date="2022-07" db="EMBL/GenBank/DDBJ databases">
        <title>Phylogenomic reconstructions and comparative analyses of Kickxellomycotina fungi.</title>
        <authorList>
            <person name="Reynolds N.K."/>
            <person name="Stajich J.E."/>
            <person name="Barry K."/>
            <person name="Grigoriev I.V."/>
            <person name="Crous P."/>
            <person name="Smith M.E."/>
        </authorList>
    </citation>
    <scope>NUCLEOTIDE SEQUENCE</scope>
    <source>
        <strain evidence="1">NRRL 5244</strain>
    </source>
</reference>
<name>A0ACC1JDX1_9FUNG</name>
<keyword evidence="2" id="KW-1185">Reference proteome</keyword>
<dbReference type="Proteomes" id="UP001150603">
    <property type="component" value="Unassembled WGS sequence"/>
</dbReference>
<dbReference type="EMBL" id="JANBPW010000704">
    <property type="protein sequence ID" value="KAJ1948535.1"/>
    <property type="molecule type" value="Genomic_DNA"/>
</dbReference>
<protein>
    <submittedName>
        <fullName evidence="1">Uncharacterized protein</fullName>
    </submittedName>
</protein>
<organism evidence="1 2">
    <name type="scientific">Linderina macrospora</name>
    <dbReference type="NCBI Taxonomy" id="4868"/>
    <lineage>
        <taxon>Eukaryota</taxon>
        <taxon>Fungi</taxon>
        <taxon>Fungi incertae sedis</taxon>
        <taxon>Zoopagomycota</taxon>
        <taxon>Kickxellomycotina</taxon>
        <taxon>Kickxellomycetes</taxon>
        <taxon>Kickxellales</taxon>
        <taxon>Kickxellaceae</taxon>
        <taxon>Linderina</taxon>
    </lineage>
</organism>
<comment type="caution">
    <text evidence="1">The sequence shown here is derived from an EMBL/GenBank/DDBJ whole genome shotgun (WGS) entry which is preliminary data.</text>
</comment>
<sequence>MFVKISSITALLAAASAHMAMVKPCTRYTPRGENCPALPAGASFDYSLNSPLGMSEPLCKHTTPYDTPVETWTAGQSITVKFDPNGGAAHGGGHCQFSLSYDGGKTFVVVHEELKYCFVGGPTNTNTASVLSYTFNLPSGLPSFDKAVFAWSWVNAVGNREFYMNCADVAIKGSGSSYTGKEMTIANHDGYPTIEEFHGNYDTGLEHYKNAKQITVTGKDSSGSGTDLANSKSAGATSSAPAATPAAAATTS</sequence>